<keyword evidence="3" id="KW-0378">Hydrolase</keyword>
<evidence type="ECO:0000313" key="6">
    <source>
        <dbReference type="Proteomes" id="UP000000771"/>
    </source>
</evidence>
<keyword evidence="6" id="KW-1185">Reference proteome</keyword>
<sequence length="229" mass="23886">MGLGTIVLVGGGEFGSRASFEATFATEAGGELLLVPTAAAFERPERAVERAQSVLGAAGVRVVELPLYERAQAFDPVLADMVRTARCLYLIGGSPFHLRGVLRATPILDALRATLDQGATVLASSAGAMVIGDPMVDPRGGALTVGLGMIPGLAVIPHADTWPRDLRSRTVRLAPPNVTVAEIDEETGLVVRGDGTLERVGVGTVRLLRQGHELAFDDVTLPLSDATTA</sequence>
<keyword evidence="2" id="KW-0645">Protease</keyword>
<evidence type="ECO:0000256" key="1">
    <source>
        <dbReference type="ARBA" id="ARBA00006534"/>
    </source>
</evidence>
<dbReference type="GO" id="GO:0008236">
    <property type="term" value="F:serine-type peptidase activity"/>
    <property type="evidence" value="ECO:0007669"/>
    <property type="project" value="UniProtKB-KW"/>
</dbReference>
<organism evidence="5 6">
    <name type="scientific">Acidimicrobium ferrooxidans (strain DSM 10331 / JCM 15462 / NBRC 103882 / ICP)</name>
    <dbReference type="NCBI Taxonomy" id="525909"/>
    <lineage>
        <taxon>Bacteria</taxon>
        <taxon>Bacillati</taxon>
        <taxon>Actinomycetota</taxon>
        <taxon>Acidimicrobiia</taxon>
        <taxon>Acidimicrobiales</taxon>
        <taxon>Acidimicrobiaceae</taxon>
        <taxon>Acidimicrobium</taxon>
    </lineage>
</organism>
<dbReference type="Proteomes" id="UP000000771">
    <property type="component" value="Chromosome"/>
</dbReference>
<dbReference type="PANTHER" id="PTHR36175">
    <property type="entry name" value="CYANOPHYCINASE"/>
    <property type="match status" value="1"/>
</dbReference>
<protein>
    <submittedName>
        <fullName evidence="5">Peptidase S51 dipeptidase E</fullName>
    </submittedName>
</protein>
<evidence type="ECO:0000256" key="4">
    <source>
        <dbReference type="ARBA" id="ARBA00022825"/>
    </source>
</evidence>
<proteinExistence type="inferred from homology"/>
<dbReference type="eggNOG" id="COG4242">
    <property type="taxonomic scope" value="Bacteria"/>
</dbReference>
<comment type="similarity">
    <text evidence="1">Belongs to the peptidase S51 family.</text>
</comment>
<dbReference type="Gene3D" id="3.40.50.880">
    <property type="match status" value="1"/>
</dbReference>
<evidence type="ECO:0000256" key="3">
    <source>
        <dbReference type="ARBA" id="ARBA00022801"/>
    </source>
</evidence>
<dbReference type="PANTHER" id="PTHR36175:SF1">
    <property type="entry name" value="CYANOPHYCINASE"/>
    <property type="match status" value="1"/>
</dbReference>
<keyword evidence="4" id="KW-0720">Serine protease</keyword>
<dbReference type="AlphaFoldDB" id="C7M292"/>
<dbReference type="KEGG" id="afo:Afer_0221"/>
<dbReference type="STRING" id="525909.Afer_0221"/>
<reference evidence="5 6" key="1">
    <citation type="journal article" date="2009" name="Stand. Genomic Sci.">
        <title>Complete genome sequence of Acidimicrobium ferrooxidans type strain (ICP).</title>
        <authorList>
            <person name="Clum A."/>
            <person name="Nolan M."/>
            <person name="Lang E."/>
            <person name="Glavina Del Rio T."/>
            <person name="Tice H."/>
            <person name="Copeland A."/>
            <person name="Cheng J.F."/>
            <person name="Lucas S."/>
            <person name="Chen F."/>
            <person name="Bruce D."/>
            <person name="Goodwin L."/>
            <person name="Pitluck S."/>
            <person name="Ivanova N."/>
            <person name="Mavrommatis K."/>
            <person name="Mikhailova N."/>
            <person name="Pati A."/>
            <person name="Chen A."/>
            <person name="Palaniappan K."/>
            <person name="Goker M."/>
            <person name="Spring S."/>
            <person name="Land M."/>
            <person name="Hauser L."/>
            <person name="Chang Y.J."/>
            <person name="Jeffries C.C."/>
            <person name="Chain P."/>
            <person name="Bristow J."/>
            <person name="Eisen J.A."/>
            <person name="Markowitz V."/>
            <person name="Hugenholtz P."/>
            <person name="Kyrpides N.C."/>
            <person name="Klenk H.P."/>
            <person name="Lapidus A."/>
        </authorList>
    </citation>
    <scope>NUCLEOTIDE SEQUENCE [LARGE SCALE GENOMIC DNA]</scope>
    <source>
        <strain evidence="6">DSM 10331 / JCM 15462 / NBRC 103882 / ICP</strain>
    </source>
</reference>
<dbReference type="Pfam" id="PF03575">
    <property type="entry name" value="Peptidase_S51"/>
    <property type="match status" value="1"/>
</dbReference>
<dbReference type="EMBL" id="CP001631">
    <property type="protein sequence ID" value="ACU53190.1"/>
    <property type="molecule type" value="Genomic_DNA"/>
</dbReference>
<evidence type="ECO:0000256" key="2">
    <source>
        <dbReference type="ARBA" id="ARBA00022670"/>
    </source>
</evidence>
<name>C7M292_ACIFD</name>
<dbReference type="HOGENOM" id="CLU_1228086_0_0_11"/>
<dbReference type="RefSeq" id="WP_015797695.1">
    <property type="nucleotide sequence ID" value="NC_013124.1"/>
</dbReference>
<gene>
    <name evidence="5" type="ordered locus">Afer_0221</name>
</gene>
<dbReference type="InterPro" id="IPR029062">
    <property type="entry name" value="Class_I_gatase-like"/>
</dbReference>
<evidence type="ECO:0000313" key="5">
    <source>
        <dbReference type="EMBL" id="ACU53190.1"/>
    </source>
</evidence>
<dbReference type="SUPFAM" id="SSF52317">
    <property type="entry name" value="Class I glutamine amidotransferase-like"/>
    <property type="match status" value="1"/>
</dbReference>
<dbReference type="GO" id="GO:0006508">
    <property type="term" value="P:proteolysis"/>
    <property type="evidence" value="ECO:0007669"/>
    <property type="project" value="UniProtKB-KW"/>
</dbReference>
<dbReference type="InterPro" id="IPR005320">
    <property type="entry name" value="Peptidase_S51"/>
</dbReference>
<accession>C7M292</accession>